<dbReference type="Proteomes" id="UP000317303">
    <property type="component" value="Unassembled WGS sequence"/>
</dbReference>
<feature type="compositionally biased region" description="Low complexity" evidence="1">
    <location>
        <begin position="923"/>
        <end position="943"/>
    </location>
</feature>
<organism evidence="2 3">
    <name type="scientific">Prauserella rugosa</name>
    <dbReference type="NCBI Taxonomy" id="43354"/>
    <lineage>
        <taxon>Bacteria</taxon>
        <taxon>Bacillati</taxon>
        <taxon>Actinomycetota</taxon>
        <taxon>Actinomycetes</taxon>
        <taxon>Pseudonocardiales</taxon>
        <taxon>Pseudonocardiaceae</taxon>
        <taxon>Prauserella</taxon>
    </lineage>
</organism>
<evidence type="ECO:0000313" key="3">
    <source>
        <dbReference type="Proteomes" id="UP000317303"/>
    </source>
</evidence>
<feature type="compositionally biased region" description="Basic and acidic residues" evidence="1">
    <location>
        <begin position="725"/>
        <end position="735"/>
    </location>
</feature>
<evidence type="ECO:0008006" key="4">
    <source>
        <dbReference type="Google" id="ProtNLM"/>
    </source>
</evidence>
<feature type="region of interest" description="Disordered" evidence="1">
    <location>
        <begin position="137"/>
        <end position="160"/>
    </location>
</feature>
<feature type="compositionally biased region" description="Gly residues" evidence="1">
    <location>
        <begin position="995"/>
        <end position="1028"/>
    </location>
</feature>
<evidence type="ECO:0000256" key="1">
    <source>
        <dbReference type="SAM" id="MobiDB-lite"/>
    </source>
</evidence>
<protein>
    <recommendedName>
        <fullName evidence="4">WXG100 family type VII secretion target</fullName>
    </recommendedName>
</protein>
<feature type="compositionally biased region" description="Basic and acidic residues" evidence="1">
    <location>
        <begin position="1"/>
        <end position="15"/>
    </location>
</feature>
<evidence type="ECO:0000313" key="2">
    <source>
        <dbReference type="EMBL" id="TWH22254.1"/>
    </source>
</evidence>
<feature type="compositionally biased region" description="Gly residues" evidence="1">
    <location>
        <begin position="668"/>
        <end position="678"/>
    </location>
</feature>
<dbReference type="AlphaFoldDB" id="A0A660CIK2"/>
<feature type="region of interest" description="Disordered" evidence="1">
    <location>
        <begin position="190"/>
        <end position="238"/>
    </location>
</feature>
<comment type="caution">
    <text evidence="2">The sequence shown here is derived from an EMBL/GenBank/DDBJ whole genome shotgun (WGS) entry which is preliminary data.</text>
</comment>
<feature type="region of interest" description="Disordered" evidence="1">
    <location>
        <begin position="488"/>
        <end position="1071"/>
    </location>
</feature>
<feature type="compositionally biased region" description="Low complexity" evidence="1">
    <location>
        <begin position="542"/>
        <end position="552"/>
    </location>
</feature>
<proteinExistence type="predicted"/>
<feature type="compositionally biased region" description="Basic and acidic residues" evidence="1">
    <location>
        <begin position="611"/>
        <end position="642"/>
    </location>
</feature>
<name>A0A660CIK2_9PSEU</name>
<keyword evidence="3" id="KW-1185">Reference proteome</keyword>
<reference evidence="2 3" key="1">
    <citation type="submission" date="2019-07" db="EMBL/GenBank/DDBJ databases">
        <title>R&amp;d 2014.</title>
        <authorList>
            <person name="Klenk H.-P."/>
        </authorList>
    </citation>
    <scope>NUCLEOTIDE SEQUENCE [LARGE SCALE GENOMIC DNA]</scope>
    <source>
        <strain evidence="2 3">DSM 43194</strain>
    </source>
</reference>
<feature type="compositionally biased region" description="Low complexity" evidence="1">
    <location>
        <begin position="849"/>
        <end position="878"/>
    </location>
</feature>
<feature type="compositionally biased region" description="Basic and acidic residues" evidence="1">
    <location>
        <begin position="651"/>
        <end position="660"/>
    </location>
</feature>
<feature type="compositionally biased region" description="Low complexity" evidence="1">
    <location>
        <begin position="798"/>
        <end position="828"/>
    </location>
</feature>
<feature type="compositionally biased region" description="Basic and acidic residues" evidence="1">
    <location>
        <begin position="138"/>
        <end position="155"/>
    </location>
</feature>
<feature type="compositionally biased region" description="Basic and acidic residues" evidence="1">
    <location>
        <begin position="59"/>
        <end position="75"/>
    </location>
</feature>
<accession>A0A660CIK2</accession>
<dbReference type="OrthoDB" id="3692636at2"/>
<feature type="compositionally biased region" description="Polar residues" evidence="1">
    <location>
        <begin position="946"/>
        <end position="960"/>
    </location>
</feature>
<gene>
    <name evidence="2" type="ORF">JD82_04131</name>
</gene>
<dbReference type="EMBL" id="VLJV01000001">
    <property type="protein sequence ID" value="TWH22254.1"/>
    <property type="molecule type" value="Genomic_DNA"/>
</dbReference>
<dbReference type="RefSeq" id="WP_157575516.1">
    <property type="nucleotide sequence ID" value="NZ_JOIJ01000010.1"/>
</dbReference>
<feature type="compositionally biased region" description="Low complexity" evidence="1">
    <location>
        <begin position="679"/>
        <end position="690"/>
    </location>
</feature>
<feature type="compositionally biased region" description="Gly residues" evidence="1">
    <location>
        <begin position="553"/>
        <end position="569"/>
    </location>
</feature>
<feature type="region of interest" description="Disordered" evidence="1">
    <location>
        <begin position="1"/>
        <end position="81"/>
    </location>
</feature>
<feature type="compositionally biased region" description="Gly residues" evidence="1">
    <location>
        <begin position="515"/>
        <end position="540"/>
    </location>
</feature>
<sequence>MANSRIRDRDNRDSDGPTPLGQGGSSFADTPTAHRRNQGDDWVTPGTKGEIDDDQVEAATDKFSDRDLNGMRDLLDDPNINDTDRGQMLMALSNAGMVSDAEIDKYANKYGYDADRLKEGGDDVDTNLDNAKRAYRVAQRDSHKGKIDKAQKNLDDSQGFSTSDEIIDEAEPGVQLFDEFYPKYLRAQDKVGQAGGSQQQQQPDEGYPEPAGKQSSGEGEGAGGAQYSASGNTPDDIRNGLDEFRGIVFGTFHGDASMLERAGKSLDEFDEAVRKSWQDGTSDWLGDAKSAAAQRNDELNQNMGELSQALRSAPGDLRAGIDGVRDCVVYYARQVLNMYGNGRINGIVPVDVDKYIRFLDDFPAGKAQIQEAKGKVEGRSWGDDIAVAAFDGGFFGLGDPRITFPTPFFNILGYTFEGEINEDNMEQELKKAEQCKNAAETALREFMAAYDAKCQEFHGYGSEGVAAIQDHYTSMIETLNEHLGEAFGEKEGKSGDAGPGPEQQTATPPQSAGGSPVGGAPPGGGAPPAGGAPPVGGGGMSTPPTAATSPADAGGGDAAGGGPGAGGAGPDLANGPKPGGQGDVENPVTGEKAEVDPETGEPYPIDPETGEAVKDGPERETLSVEQGDRKLDLVAPNEKGEMEISVADGEGPGKDFKLDFGNDSGDGNESGDGNGPGAGDEASGGAQPSGQAGGGPGQAEGAQDFGPEGSAGDGSKGEQVYTPDEDGKIRIEENGLKITAEQPDGPDGPTTVTVDDGKGEPTTYTLGEENSETTGSSAAGGNGMRASGAGMAGGPDGDGPLRATGGAAPASAAGMSAAGMAGPDMGDTAMGGGAPDPGTSGVQSGDLGGDTASAAAQAGPAAAAAGDAGALQGDISGAAGAGDSGAMQGDLGGGPMASTGGDLPADAGPVSDGPVSDGPGADAPVSAASEAESSGFEASGPEEQASDSTAPAANDATSPAQAMPSDALGGGGDPTGESSLADTPGIEQEQERQGNDGGSGGVGSAAAGGGGGMMGGGMGAAGGGGGGGDDQDRQSQFVLDAVSELFDATPSNERISGALGEDTPVVLPFSR</sequence>